<dbReference type="SMART" id="SM00645">
    <property type="entry name" value="Pept_C1"/>
    <property type="match status" value="1"/>
</dbReference>
<proteinExistence type="inferred from homology"/>
<organism evidence="5 6">
    <name type="scientific">Candidatus Enterococcus palustris</name>
    <dbReference type="NCBI Taxonomy" id="1834189"/>
    <lineage>
        <taxon>Bacteria</taxon>
        <taxon>Bacillati</taxon>
        <taxon>Bacillota</taxon>
        <taxon>Bacilli</taxon>
        <taxon>Lactobacillales</taxon>
        <taxon>Enterococcaceae</taxon>
        <taxon>Enterococcus</taxon>
    </lineage>
</organism>
<dbReference type="CDD" id="cd02619">
    <property type="entry name" value="Peptidase_C1"/>
    <property type="match status" value="1"/>
</dbReference>
<dbReference type="PANTHER" id="PTHR12411">
    <property type="entry name" value="CYSTEINE PROTEASE FAMILY C1-RELATED"/>
    <property type="match status" value="1"/>
</dbReference>
<dbReference type="Pfam" id="PF18560">
    <property type="entry name" value="Lectin_like"/>
    <property type="match status" value="1"/>
</dbReference>
<dbReference type="InterPro" id="IPR038765">
    <property type="entry name" value="Papain-like_cys_pep_sf"/>
</dbReference>
<dbReference type="Pfam" id="PF00112">
    <property type="entry name" value="Peptidase_C1"/>
    <property type="match status" value="1"/>
</dbReference>
<dbReference type="Gene3D" id="3.90.70.10">
    <property type="entry name" value="Cysteine proteinases"/>
    <property type="match status" value="1"/>
</dbReference>
<comment type="similarity">
    <text evidence="1">Belongs to the peptidase C1 family.</text>
</comment>
<feature type="domain" description="BIG2" evidence="3">
    <location>
        <begin position="462"/>
        <end position="539"/>
    </location>
</feature>
<dbReference type="SUPFAM" id="SSF49373">
    <property type="entry name" value="Invasin/intimin cell-adhesion fragments"/>
    <property type="match status" value="2"/>
</dbReference>
<dbReference type="EMBL" id="CP147244">
    <property type="protein sequence ID" value="WYK01647.1"/>
    <property type="molecule type" value="Genomic_DNA"/>
</dbReference>
<reference evidence="6" key="1">
    <citation type="submission" date="2017-05" db="EMBL/GenBank/DDBJ databases">
        <title>The Genome Sequence of EEnterococcus faecalis 9F2_4866.</title>
        <authorList>
            <consortium name="The Broad Institute Genomics Platform"/>
            <consortium name="The Broad Institute Genomic Center for Infectious Diseases"/>
            <person name="Earl A."/>
            <person name="Manson A."/>
            <person name="Schwartman J."/>
            <person name="Gilmore M."/>
            <person name="Abouelleil A."/>
            <person name="Cao P."/>
            <person name="Chapman S."/>
            <person name="Cusick C."/>
            <person name="Shea T."/>
            <person name="Young S."/>
            <person name="Neafsey D."/>
            <person name="Nusbaum C."/>
            <person name="Birren B."/>
        </authorList>
    </citation>
    <scope>NUCLEOTIDE SEQUENCE [LARGE SCALE GENOMIC DNA]</scope>
    <source>
        <strain evidence="6">7F3_DIV0205</strain>
    </source>
</reference>
<evidence type="ECO:0000256" key="2">
    <source>
        <dbReference type="SAM" id="Phobius"/>
    </source>
</evidence>
<keyword evidence="2" id="KW-0472">Membrane</keyword>
<protein>
    <recommendedName>
        <fullName evidence="7">Peptidase C1A papain C-terminal domain-containing protein</fullName>
    </recommendedName>
</protein>
<gene>
    <name evidence="5" type="ORF">A5821_002784</name>
</gene>
<dbReference type="InterPro" id="IPR040528">
    <property type="entry name" value="Lectin-like"/>
</dbReference>
<dbReference type="Gene3D" id="2.60.40.1080">
    <property type="match status" value="2"/>
</dbReference>
<dbReference type="SMART" id="SM00635">
    <property type="entry name" value="BID_2"/>
    <property type="match status" value="2"/>
</dbReference>
<dbReference type="InterPro" id="IPR013128">
    <property type="entry name" value="Peptidase_C1A"/>
</dbReference>
<dbReference type="GO" id="GO:0006508">
    <property type="term" value="P:proteolysis"/>
    <property type="evidence" value="ECO:0007669"/>
    <property type="project" value="InterPro"/>
</dbReference>
<evidence type="ECO:0000259" key="3">
    <source>
        <dbReference type="SMART" id="SM00635"/>
    </source>
</evidence>
<evidence type="ECO:0008006" key="7">
    <source>
        <dbReference type="Google" id="ProtNLM"/>
    </source>
</evidence>
<evidence type="ECO:0000259" key="4">
    <source>
        <dbReference type="SMART" id="SM00645"/>
    </source>
</evidence>
<name>A0AAQ3Y705_9ENTE</name>
<evidence type="ECO:0000313" key="5">
    <source>
        <dbReference type="EMBL" id="WYK01647.1"/>
    </source>
</evidence>
<dbReference type="GO" id="GO:0008234">
    <property type="term" value="F:cysteine-type peptidase activity"/>
    <property type="evidence" value="ECO:0007669"/>
    <property type="project" value="InterPro"/>
</dbReference>
<sequence length="811" mass="90862">MKTHTTTAINTTYQKIKVKKHRYLFFCITLISFLFLLPSRNYATDLPEKYDPRELGLTTPVKTQTRGLCWAYAVNSALESYLMMSGETHDFSANYFNYLLARDATGTIGENPYAHSINSNGGNLDQGFDSAPALTALLDWSGPVRETDFPNSITGAQPLSLWENLPEQKHVQNVINMNSVPLDISAEENNQRVQKIKEYVHKYGNAIQRNRMYVGYETGHASQFIPKDRVGPVNHVTTIVGWDDSYSKDTFVYTPSQDGAFIVKNSWGTSWGDGGYFYISYDDFQLKRSDIDIISLVEPTTNYYKKYNSALENIGSLMSIPSDKTRTIANSYSRDSNTKEKLSAVSLKTLYEKTAYEIYVLPSGKPTKNLDGFIKVKEGIKNDIGTETFSLDTPVTLSGSDYSIAVAYRSLDPNNKWLPVNSKSGDNVLGDSFTLTDRGSWYKETYRNYFIAGFTNLAVEQVPSNINISEKNVQLIVGDNHQVKATLTPEDATYPEIGFKSNTPKIATINSDGTINALQEGNVTIEAFSTRNPNITATVQVTVTDKPKIDKIELNLSALSLKRNEKATITAKTSPENAQPEKIIWKAENPLIATVDANGVITGQGTGDGRIFAMTSDGRIKAECVVTIAPSTYNGGFTSLEMATDLRNNQRSYLYVDDPLNDIIYLRYGKGIILNSKDNWSEFHLTTPQGRKLKLLDYPVISWHNISETKQFEPNIIIEYSTDGTTFSSEKPALHDLEGFRITLDAKIPEQILLYADLKMKADNLQPEDKNKRYLPLKIASGDTIYSPSEKIHSDGETTNWITRWNLYFAN</sequence>
<dbReference type="RefSeq" id="WP_086315333.1">
    <property type="nucleotide sequence ID" value="NZ_CP147244.1"/>
</dbReference>
<reference evidence="5 6" key="2">
    <citation type="submission" date="2024-03" db="EMBL/GenBank/DDBJ databases">
        <title>The Genome Sequence of Enterococcus sp. DIV0205d.</title>
        <authorList>
            <consortium name="The Broad Institute Genomics Platform"/>
            <consortium name="The Broad Institute Microbial Omics Core"/>
            <consortium name="The Broad Institute Genomic Center for Infectious Diseases"/>
            <person name="Earl A."/>
            <person name="Manson A."/>
            <person name="Gilmore M."/>
            <person name="Schwartman J."/>
            <person name="Shea T."/>
            <person name="Abouelleil A."/>
            <person name="Cao P."/>
            <person name="Chapman S."/>
            <person name="Cusick C."/>
            <person name="Young S."/>
            <person name="Neafsey D."/>
            <person name="Nusbaum C."/>
            <person name="Birren B."/>
        </authorList>
    </citation>
    <scope>NUCLEOTIDE SEQUENCE [LARGE SCALE GENOMIC DNA]</scope>
    <source>
        <strain evidence="5 6">7F3_DIV0205</strain>
    </source>
</reference>
<keyword evidence="6" id="KW-1185">Reference proteome</keyword>
<keyword evidence="2" id="KW-1133">Transmembrane helix</keyword>
<feature type="transmembrane region" description="Helical" evidence="2">
    <location>
        <begin position="23"/>
        <end position="43"/>
    </location>
</feature>
<feature type="domain" description="Peptidase C1A papain C-terminal" evidence="4">
    <location>
        <begin position="46"/>
        <end position="300"/>
    </location>
</feature>
<dbReference type="SUPFAM" id="SSF54001">
    <property type="entry name" value="Cysteine proteinases"/>
    <property type="match status" value="1"/>
</dbReference>
<evidence type="ECO:0000256" key="1">
    <source>
        <dbReference type="ARBA" id="ARBA00008455"/>
    </source>
</evidence>
<dbReference type="AlphaFoldDB" id="A0AAQ3Y705"/>
<accession>A0AAQ3Y705</accession>
<dbReference type="InterPro" id="IPR000668">
    <property type="entry name" value="Peptidase_C1A_C"/>
</dbReference>
<keyword evidence="2" id="KW-0812">Transmembrane</keyword>
<feature type="domain" description="BIG2" evidence="3">
    <location>
        <begin position="548"/>
        <end position="625"/>
    </location>
</feature>
<dbReference type="Pfam" id="PF02368">
    <property type="entry name" value="Big_2"/>
    <property type="match status" value="2"/>
</dbReference>
<evidence type="ECO:0000313" key="6">
    <source>
        <dbReference type="Proteomes" id="UP000194948"/>
    </source>
</evidence>
<dbReference type="InterPro" id="IPR008964">
    <property type="entry name" value="Invasin/intimin_cell_adhesion"/>
</dbReference>
<dbReference type="Proteomes" id="UP000194948">
    <property type="component" value="Chromosome"/>
</dbReference>
<dbReference type="InterPro" id="IPR003343">
    <property type="entry name" value="Big_2"/>
</dbReference>